<evidence type="ECO:0000256" key="5">
    <source>
        <dbReference type="ARBA" id="ARBA00022771"/>
    </source>
</evidence>
<evidence type="ECO:0000256" key="9">
    <source>
        <dbReference type="ARBA" id="ARBA00023163"/>
    </source>
</evidence>
<keyword evidence="7" id="KW-0805">Transcription regulation</keyword>
<comment type="subcellular location">
    <subcellularLocation>
        <location evidence="1">Nucleus</location>
    </subcellularLocation>
</comment>
<keyword evidence="3" id="KW-0479">Metal-binding</keyword>
<reference evidence="13 14" key="1">
    <citation type="journal article" date="2010" name="PLoS Biol.">
        <title>Multi-platform next-generation sequencing of the domestic turkey (Meleagris gallopavo): genome assembly and analysis.</title>
        <authorList>
            <person name="Dalloul R.A."/>
            <person name="Long J.A."/>
            <person name="Zimin A.V."/>
            <person name="Aslam L."/>
            <person name="Beal K."/>
            <person name="Blomberg L.A."/>
            <person name="Bouffard P."/>
            <person name="Burt D.W."/>
            <person name="Crasta O."/>
            <person name="Crooijmans R.P."/>
            <person name="Cooper K."/>
            <person name="Coulombe R.A."/>
            <person name="De S."/>
            <person name="Delany M.E."/>
            <person name="Dodgson J.B."/>
            <person name="Dong J.J."/>
            <person name="Evans C."/>
            <person name="Frederickson K.M."/>
            <person name="Flicek P."/>
            <person name="Florea L."/>
            <person name="Folkerts O."/>
            <person name="Groenen M.A."/>
            <person name="Harkins T.T."/>
            <person name="Herrero J."/>
            <person name="Hoffmann S."/>
            <person name="Megens H.J."/>
            <person name="Jiang A."/>
            <person name="de Jong P."/>
            <person name="Kaiser P."/>
            <person name="Kim H."/>
            <person name="Kim K.W."/>
            <person name="Kim S."/>
            <person name="Langenberger D."/>
            <person name="Lee M.K."/>
            <person name="Lee T."/>
            <person name="Mane S."/>
            <person name="Marcais G."/>
            <person name="Marz M."/>
            <person name="McElroy A.P."/>
            <person name="Modise T."/>
            <person name="Nefedov M."/>
            <person name="Notredame C."/>
            <person name="Paton I.R."/>
            <person name="Payne W.S."/>
            <person name="Pertea G."/>
            <person name="Prickett D."/>
            <person name="Puiu D."/>
            <person name="Qioa D."/>
            <person name="Raineri E."/>
            <person name="Ruffier M."/>
            <person name="Salzberg S.L."/>
            <person name="Schatz M.C."/>
            <person name="Scheuring C."/>
            <person name="Schmidt C.J."/>
            <person name="Schroeder S."/>
            <person name="Searle S.M."/>
            <person name="Smith E.J."/>
            <person name="Smith J."/>
            <person name="Sonstegard T.S."/>
            <person name="Stadler P.F."/>
            <person name="Tafer H."/>
            <person name="Tu Z.J."/>
            <person name="Van Tassell C.P."/>
            <person name="Vilella A.J."/>
            <person name="Williams K.P."/>
            <person name="Yorke J.A."/>
            <person name="Zhang L."/>
            <person name="Zhang H.B."/>
            <person name="Zhang X."/>
            <person name="Zhang Y."/>
            <person name="Reed K.M."/>
        </authorList>
    </citation>
    <scope>NUCLEOTIDE SEQUENCE [LARGE SCALE GENOMIC DNA]</scope>
</reference>
<evidence type="ECO:0000256" key="10">
    <source>
        <dbReference type="ARBA" id="ARBA00023242"/>
    </source>
</evidence>
<proteinExistence type="inferred from homology"/>
<dbReference type="InterPro" id="IPR051967">
    <property type="entry name" value="Krueppel_C2H2-ZF"/>
</dbReference>
<evidence type="ECO:0000259" key="12">
    <source>
        <dbReference type="PROSITE" id="PS50157"/>
    </source>
</evidence>
<reference evidence="13" key="2">
    <citation type="submission" date="2025-08" db="UniProtKB">
        <authorList>
            <consortium name="Ensembl"/>
        </authorList>
    </citation>
    <scope>IDENTIFICATION</scope>
</reference>
<dbReference type="GO" id="GO:0000981">
    <property type="term" value="F:DNA-binding transcription factor activity, RNA polymerase II-specific"/>
    <property type="evidence" value="ECO:0007669"/>
    <property type="project" value="TreeGrafter"/>
</dbReference>
<dbReference type="GO" id="GO:0005634">
    <property type="term" value="C:nucleus"/>
    <property type="evidence" value="ECO:0007669"/>
    <property type="project" value="UniProtKB-SubCell"/>
</dbReference>
<keyword evidence="8" id="KW-0238">DNA-binding</keyword>
<keyword evidence="4" id="KW-0677">Repeat</keyword>
<feature type="domain" description="C2H2-type" evidence="12">
    <location>
        <begin position="135"/>
        <end position="157"/>
    </location>
</feature>
<dbReference type="GO" id="GO:0008270">
    <property type="term" value="F:zinc ion binding"/>
    <property type="evidence" value="ECO:0007669"/>
    <property type="project" value="UniProtKB-KW"/>
</dbReference>
<dbReference type="Pfam" id="PF00096">
    <property type="entry name" value="zf-C2H2"/>
    <property type="match status" value="2"/>
</dbReference>
<dbReference type="PROSITE" id="PS50157">
    <property type="entry name" value="ZINC_FINGER_C2H2_2"/>
    <property type="match status" value="3"/>
</dbReference>
<evidence type="ECO:0000313" key="13">
    <source>
        <dbReference type="Ensembl" id="ENSMGAP00000008281.3"/>
    </source>
</evidence>
<keyword evidence="9" id="KW-0804">Transcription</keyword>
<evidence type="ECO:0000256" key="6">
    <source>
        <dbReference type="ARBA" id="ARBA00022833"/>
    </source>
</evidence>
<evidence type="ECO:0000256" key="11">
    <source>
        <dbReference type="PROSITE-ProRule" id="PRU00042"/>
    </source>
</evidence>
<evidence type="ECO:0000256" key="3">
    <source>
        <dbReference type="ARBA" id="ARBA00022723"/>
    </source>
</evidence>
<dbReference type="SMART" id="SM00355">
    <property type="entry name" value="ZnF_C2H2"/>
    <property type="match status" value="4"/>
</dbReference>
<feature type="domain" description="C2H2-type" evidence="12">
    <location>
        <begin position="107"/>
        <end position="134"/>
    </location>
</feature>
<feature type="domain" description="C2H2-type" evidence="12">
    <location>
        <begin position="34"/>
        <end position="62"/>
    </location>
</feature>
<keyword evidence="6" id="KW-0862">Zinc</keyword>
<keyword evidence="5 11" id="KW-0863">Zinc-finger</keyword>
<dbReference type="FunFam" id="3.30.160.60:FF:002223">
    <property type="entry name" value="zinc finger protein 516 isoform X3"/>
    <property type="match status" value="1"/>
</dbReference>
<evidence type="ECO:0000256" key="4">
    <source>
        <dbReference type="ARBA" id="ARBA00022737"/>
    </source>
</evidence>
<dbReference type="InterPro" id="IPR036236">
    <property type="entry name" value="Znf_C2H2_sf"/>
</dbReference>
<dbReference type="GO" id="GO:0000978">
    <property type="term" value="F:RNA polymerase II cis-regulatory region sequence-specific DNA binding"/>
    <property type="evidence" value="ECO:0007669"/>
    <property type="project" value="TreeGrafter"/>
</dbReference>
<accession>G1N7R9</accession>
<dbReference type="Proteomes" id="UP000001645">
    <property type="component" value="Chromosome 3"/>
</dbReference>
<keyword evidence="10" id="KW-0539">Nucleus</keyword>
<dbReference type="PANTHER" id="PTHR45925">
    <property type="entry name" value="ZINC FINGER PROTEIN"/>
    <property type="match status" value="1"/>
</dbReference>
<evidence type="ECO:0000256" key="7">
    <source>
        <dbReference type="ARBA" id="ARBA00023015"/>
    </source>
</evidence>
<dbReference type="PROSITE" id="PS00028">
    <property type="entry name" value="ZINC_FINGER_C2H2_1"/>
    <property type="match status" value="3"/>
</dbReference>
<dbReference type="AlphaFoldDB" id="G1N7R9"/>
<organism evidence="13 14">
    <name type="scientific">Meleagris gallopavo</name>
    <name type="common">Wild turkey</name>
    <dbReference type="NCBI Taxonomy" id="9103"/>
    <lineage>
        <taxon>Eukaryota</taxon>
        <taxon>Metazoa</taxon>
        <taxon>Chordata</taxon>
        <taxon>Craniata</taxon>
        <taxon>Vertebrata</taxon>
        <taxon>Euteleostomi</taxon>
        <taxon>Archelosauria</taxon>
        <taxon>Archosauria</taxon>
        <taxon>Dinosauria</taxon>
        <taxon>Saurischia</taxon>
        <taxon>Theropoda</taxon>
        <taxon>Coelurosauria</taxon>
        <taxon>Aves</taxon>
        <taxon>Neognathae</taxon>
        <taxon>Galloanserae</taxon>
        <taxon>Galliformes</taxon>
        <taxon>Phasianidae</taxon>
        <taxon>Meleagridinae</taxon>
        <taxon>Meleagris</taxon>
    </lineage>
</organism>
<protein>
    <recommendedName>
        <fullName evidence="12">C2H2-type domain-containing protein</fullName>
    </recommendedName>
</protein>
<dbReference type="Gene3D" id="3.30.160.60">
    <property type="entry name" value="Classic Zinc Finger"/>
    <property type="match status" value="2"/>
</dbReference>
<dbReference type="Ensembl" id="ENSMGAT00000009074.3">
    <property type="protein sequence ID" value="ENSMGAP00000008281.3"/>
    <property type="gene ID" value="ENSMGAG00000008109.3"/>
</dbReference>
<evidence type="ECO:0000256" key="1">
    <source>
        <dbReference type="ARBA" id="ARBA00004123"/>
    </source>
</evidence>
<dbReference type="PANTHER" id="PTHR45925:SF3">
    <property type="entry name" value="ZINC FINGER PROTEIN 516"/>
    <property type="match status" value="1"/>
</dbReference>
<comment type="similarity">
    <text evidence="2">Belongs to the krueppel C2H2-type zinc-finger protein family.</text>
</comment>
<sequence>QRSCFLVSKILLRSSKKDVTEAMPAEEDGKLSAYPCTFCKSKFERKKDLEQHLHQIHKPFKCRLCSFMTLREESLLSHVEKDHVTAQVPNGEAYAENCKSELSAGEFPCEVCGQAFSQTWFLKAHMKKHRGSFDHGCHICGRRFKEPWFLKNHMKSHGPRSGSKNKLKNELELIATINDVIQEETIANLYFSGGYTQELSQCPAALPLLLRRAALPARRTCRWGT</sequence>
<dbReference type="SUPFAM" id="SSF57667">
    <property type="entry name" value="beta-beta-alpha zinc fingers"/>
    <property type="match status" value="1"/>
</dbReference>
<evidence type="ECO:0000256" key="8">
    <source>
        <dbReference type="ARBA" id="ARBA00023125"/>
    </source>
</evidence>
<dbReference type="Bgee" id="ENSMGAG00000008109">
    <property type="expression patterns" value="Expressed in bursa of Fabricius and 16 other cell types or tissues"/>
</dbReference>
<name>G1N7R9_MELGA</name>
<dbReference type="InterPro" id="IPR013087">
    <property type="entry name" value="Znf_C2H2_type"/>
</dbReference>
<dbReference type="HOGENOM" id="CLU_009481_0_0_1"/>
<evidence type="ECO:0000256" key="2">
    <source>
        <dbReference type="ARBA" id="ARBA00006991"/>
    </source>
</evidence>
<dbReference type="FunFam" id="3.30.160.60:FF:002620">
    <property type="entry name" value="Zinc finger protein 516"/>
    <property type="match status" value="1"/>
</dbReference>
<reference evidence="13" key="3">
    <citation type="submission" date="2025-09" db="UniProtKB">
        <authorList>
            <consortium name="Ensembl"/>
        </authorList>
    </citation>
    <scope>IDENTIFICATION</scope>
</reference>
<keyword evidence="14" id="KW-1185">Reference proteome</keyword>
<dbReference type="GeneTree" id="ENSGT00940000160839"/>
<dbReference type="InParanoid" id="G1N7R9"/>
<evidence type="ECO:0000313" key="14">
    <source>
        <dbReference type="Proteomes" id="UP000001645"/>
    </source>
</evidence>